<feature type="transmembrane region" description="Helical" evidence="1">
    <location>
        <begin position="58"/>
        <end position="79"/>
    </location>
</feature>
<evidence type="ECO:0000313" key="3">
    <source>
        <dbReference type="Proteomes" id="UP000315439"/>
    </source>
</evidence>
<feature type="transmembrane region" description="Helical" evidence="1">
    <location>
        <begin position="144"/>
        <end position="164"/>
    </location>
</feature>
<name>A0A545U6I3_9GAMM</name>
<comment type="caution">
    <text evidence="2">The sequence shown here is derived from an EMBL/GenBank/DDBJ whole genome shotgun (WGS) entry which is preliminary data.</text>
</comment>
<keyword evidence="3" id="KW-1185">Reference proteome</keyword>
<accession>A0A545U6I3</accession>
<dbReference type="AlphaFoldDB" id="A0A545U6I3"/>
<dbReference type="RefSeq" id="WP_142933803.1">
    <property type="nucleotide sequence ID" value="NZ_ML660169.1"/>
</dbReference>
<keyword evidence="1" id="KW-1133">Transmembrane helix</keyword>
<evidence type="ECO:0000313" key="2">
    <source>
        <dbReference type="EMBL" id="TQV85085.1"/>
    </source>
</evidence>
<organism evidence="2 3">
    <name type="scientific">Aliikangiella coralliicola</name>
    <dbReference type="NCBI Taxonomy" id="2592383"/>
    <lineage>
        <taxon>Bacteria</taxon>
        <taxon>Pseudomonadati</taxon>
        <taxon>Pseudomonadota</taxon>
        <taxon>Gammaproteobacteria</taxon>
        <taxon>Oceanospirillales</taxon>
        <taxon>Pleioneaceae</taxon>
        <taxon>Aliikangiella</taxon>
    </lineage>
</organism>
<proteinExistence type="predicted"/>
<reference evidence="2 3" key="1">
    <citation type="submission" date="2019-07" db="EMBL/GenBank/DDBJ databases">
        <title>Draft genome for Aliikangiella sp. M105.</title>
        <authorList>
            <person name="Wang G."/>
        </authorList>
    </citation>
    <scope>NUCLEOTIDE SEQUENCE [LARGE SCALE GENOMIC DNA]</scope>
    <source>
        <strain evidence="2 3">M105</strain>
    </source>
</reference>
<protein>
    <submittedName>
        <fullName evidence="2">Uncharacterized protein</fullName>
    </submittedName>
</protein>
<gene>
    <name evidence="2" type="ORF">FLL46_22105</name>
</gene>
<evidence type="ECO:0000256" key="1">
    <source>
        <dbReference type="SAM" id="Phobius"/>
    </source>
</evidence>
<dbReference type="Proteomes" id="UP000315439">
    <property type="component" value="Unassembled WGS sequence"/>
</dbReference>
<sequence>MKFTNNLFQERLSERALKARWNLLLFGAVYLLFVYSEASISQVAFLKFELGKELSHNFFANCLLLLFSFHAATFLYLAIEGNSNDLLSNELIMIKDLETPVKQLANNTGRYNQSGVVAVDDFVNKYNSALERAEANSKMGIRRYIFVDLLPPFVITLLVISSAIQRYWI</sequence>
<dbReference type="EMBL" id="VIKS01000013">
    <property type="protein sequence ID" value="TQV85085.1"/>
    <property type="molecule type" value="Genomic_DNA"/>
</dbReference>
<keyword evidence="1" id="KW-0812">Transmembrane</keyword>
<feature type="transmembrane region" description="Helical" evidence="1">
    <location>
        <begin position="21"/>
        <end position="38"/>
    </location>
</feature>
<keyword evidence="1" id="KW-0472">Membrane</keyword>